<keyword evidence="1" id="KW-0472">Membrane</keyword>
<reference evidence="2 3" key="1">
    <citation type="submission" date="2016-02" db="EMBL/GenBank/DDBJ databases">
        <title>Genome analysis of coral dinoflagellate symbionts highlights evolutionary adaptations to a symbiotic lifestyle.</title>
        <authorList>
            <person name="Aranda M."/>
            <person name="Li Y."/>
            <person name="Liew Y.J."/>
            <person name="Baumgarten S."/>
            <person name="Simakov O."/>
            <person name="Wilson M."/>
            <person name="Piel J."/>
            <person name="Ashoor H."/>
            <person name="Bougouffa S."/>
            <person name="Bajic V.B."/>
            <person name="Ryu T."/>
            <person name="Ravasi T."/>
            <person name="Bayer T."/>
            <person name="Micklem G."/>
            <person name="Kim H."/>
            <person name="Bhak J."/>
            <person name="Lajeunesse T.C."/>
            <person name="Voolstra C.R."/>
        </authorList>
    </citation>
    <scope>NUCLEOTIDE SEQUENCE [LARGE SCALE GENOMIC DNA]</scope>
    <source>
        <strain evidence="2 3">CCMP2467</strain>
    </source>
</reference>
<dbReference type="Gene3D" id="1.20.58.390">
    <property type="entry name" value="Neurotransmitter-gated ion-channel transmembrane domain"/>
    <property type="match status" value="1"/>
</dbReference>
<proteinExistence type="predicted"/>
<evidence type="ECO:0000313" key="3">
    <source>
        <dbReference type="Proteomes" id="UP000186817"/>
    </source>
</evidence>
<dbReference type="GO" id="GO:0005230">
    <property type="term" value="F:extracellular ligand-gated monoatomic ion channel activity"/>
    <property type="evidence" value="ECO:0007669"/>
    <property type="project" value="InterPro"/>
</dbReference>
<dbReference type="GO" id="GO:0016020">
    <property type="term" value="C:membrane"/>
    <property type="evidence" value="ECO:0007669"/>
    <property type="project" value="InterPro"/>
</dbReference>
<dbReference type="InterPro" id="IPR036734">
    <property type="entry name" value="Neur_chan_lig-bd_sf"/>
</dbReference>
<keyword evidence="1" id="KW-1133">Transmembrane helix</keyword>
<protein>
    <submittedName>
        <fullName evidence="2">Gamma-aminobutyric acid receptor subunit beta</fullName>
    </submittedName>
</protein>
<keyword evidence="2" id="KW-0675">Receptor</keyword>
<keyword evidence="1" id="KW-0812">Transmembrane</keyword>
<dbReference type="AlphaFoldDB" id="A0A1Q9DDN7"/>
<gene>
    <name evidence="2" type="primary">gab-1</name>
    <name evidence="2" type="ORF">AK812_SmicGene24774</name>
</gene>
<sequence>MLHARAALDLKQSMVQEGVMRSTGVREFMSQAKNILSMQRTLGTIAAQVSDWEMNIEMLVWGYKEHDEVVLSRLHDRRLRHEGFWSHRQPCVQVETGHFSDSRLQCRSLLMAQGVLFNGLDFYLGHPRAMATGHPAESLPMSQKAERPESFAGIKGIPPDGYEDGVLTTYTQFCHEEYRREVDCSGAIKVYIDIAAHDLKAVDDHHEEFHMVFVLKLSWLDPDLKNYKSRVAVREIDGKSKIHLRKLDVIITKMYANGDIEYIDMSDVHQAVQNLRKNEYVTIQEPDWSEYFFPSYSILNLQHGTENQVVFRKLLWSDENGGFATYSIKYDATLKESLDLRRFPLDRQLCRIRLTAERTIDEFQFVVVKGQDNKGIGQICALWHLDDSSRSTVYVRHCDRYLPFASQRSCVNAVFHLERKGEYYFHGKLLMVFLVNILSLCVFAISLEDVSGRLRHLSRCFLAVLAYRYVIDGTLPRKEYLTGADAYIVFACSFQVLLVIETVLFHKFLTIFLKDPVLVDRYVGLSLLLAWCSVNCLLRWLWQHDTGRSNQEIWEAIYQKGREPYAPINRCSDCGEMWLSKQCEHSSKKKQCINWPDCFGENTGDTGATESIATIYNTPFQSIPAIVEPQVFPRPPPHLKELAETRK</sequence>
<dbReference type="Gene3D" id="2.70.170.10">
    <property type="entry name" value="Neurotransmitter-gated ion-channel ligand-binding domain"/>
    <property type="match status" value="1"/>
</dbReference>
<accession>A0A1Q9DDN7</accession>
<dbReference type="PANTHER" id="PTHR18945">
    <property type="entry name" value="NEUROTRANSMITTER GATED ION CHANNEL"/>
    <property type="match status" value="1"/>
</dbReference>
<evidence type="ECO:0000256" key="1">
    <source>
        <dbReference type="SAM" id="Phobius"/>
    </source>
</evidence>
<feature type="transmembrane region" description="Helical" evidence="1">
    <location>
        <begin position="486"/>
        <end position="510"/>
    </location>
</feature>
<dbReference type="InterPro" id="IPR038050">
    <property type="entry name" value="Neuro_actylchol_rec"/>
</dbReference>
<evidence type="ECO:0000313" key="2">
    <source>
        <dbReference type="EMBL" id="OLP93333.1"/>
    </source>
</evidence>
<dbReference type="EMBL" id="LSRX01000586">
    <property type="protein sequence ID" value="OLP93333.1"/>
    <property type="molecule type" value="Genomic_DNA"/>
</dbReference>
<dbReference type="OrthoDB" id="8890589at2759"/>
<organism evidence="2 3">
    <name type="scientific">Symbiodinium microadriaticum</name>
    <name type="common">Dinoflagellate</name>
    <name type="synonym">Zooxanthella microadriatica</name>
    <dbReference type="NCBI Taxonomy" id="2951"/>
    <lineage>
        <taxon>Eukaryota</taxon>
        <taxon>Sar</taxon>
        <taxon>Alveolata</taxon>
        <taxon>Dinophyceae</taxon>
        <taxon>Suessiales</taxon>
        <taxon>Symbiodiniaceae</taxon>
        <taxon>Symbiodinium</taxon>
    </lineage>
</organism>
<dbReference type="GO" id="GO:0004888">
    <property type="term" value="F:transmembrane signaling receptor activity"/>
    <property type="evidence" value="ECO:0007669"/>
    <property type="project" value="InterPro"/>
</dbReference>
<keyword evidence="3" id="KW-1185">Reference proteome</keyword>
<comment type="caution">
    <text evidence="2">The sequence shown here is derived from an EMBL/GenBank/DDBJ whole genome shotgun (WGS) entry which is preliminary data.</text>
</comment>
<dbReference type="Proteomes" id="UP000186817">
    <property type="component" value="Unassembled WGS sequence"/>
</dbReference>
<feature type="transmembrane region" description="Helical" evidence="1">
    <location>
        <begin position="522"/>
        <end position="542"/>
    </location>
</feature>
<dbReference type="InterPro" id="IPR006201">
    <property type="entry name" value="Neur_channel"/>
</dbReference>
<name>A0A1Q9DDN7_SYMMI</name>
<feature type="transmembrane region" description="Helical" evidence="1">
    <location>
        <begin position="429"/>
        <end position="447"/>
    </location>
</feature>